<keyword evidence="3" id="KW-1185">Reference proteome</keyword>
<dbReference type="SUPFAM" id="SSF109604">
    <property type="entry name" value="HD-domain/PDEase-like"/>
    <property type="match status" value="1"/>
</dbReference>
<dbReference type="InterPro" id="IPR006674">
    <property type="entry name" value="HD_domain"/>
</dbReference>
<proteinExistence type="predicted"/>
<organism evidence="2 3">
    <name type="scientific">Kocuria dechangensis</name>
    <dbReference type="NCBI Taxonomy" id="1176249"/>
    <lineage>
        <taxon>Bacteria</taxon>
        <taxon>Bacillati</taxon>
        <taxon>Actinomycetota</taxon>
        <taxon>Actinomycetes</taxon>
        <taxon>Micrococcales</taxon>
        <taxon>Micrococcaceae</taxon>
        <taxon>Kocuria</taxon>
    </lineage>
</organism>
<dbReference type="InterPro" id="IPR003607">
    <property type="entry name" value="HD/PDEase_dom"/>
</dbReference>
<sequence length="228" mass="24553">MTPASRTPQHTADDDLAAAIPPAAEVAGVFGLSAPERRIWSRAKAFLDVRNNDVHSLYAYGIARQLVQLTPGADPDVVLPAILLHDTGWSQVPPELVLTAIAPGGGRPDLVRTHEVEGARIASEILRGIGYDEGLIRRIAAIIDGHDSRREALSADDAVVKDADKIWRLTPHGISTVMGWFGLTHEQAHRLCGYRVHDHLFTDAGRAMAAGFAAVASIDDEPERLALS</sequence>
<dbReference type="Gene3D" id="1.10.3210.10">
    <property type="entry name" value="Hypothetical protein af1432"/>
    <property type="match status" value="1"/>
</dbReference>
<protein>
    <recommendedName>
        <fullName evidence="1">HD domain-containing protein</fullName>
    </recommendedName>
</protein>
<name>A0A917GNG1_9MICC</name>
<feature type="domain" description="HD" evidence="1">
    <location>
        <begin position="55"/>
        <end position="166"/>
    </location>
</feature>
<dbReference type="CDD" id="cd00077">
    <property type="entry name" value="HDc"/>
    <property type="match status" value="1"/>
</dbReference>
<evidence type="ECO:0000313" key="3">
    <source>
        <dbReference type="Proteomes" id="UP000638848"/>
    </source>
</evidence>
<dbReference type="Proteomes" id="UP000638848">
    <property type="component" value="Unassembled WGS sequence"/>
</dbReference>
<dbReference type="AlphaFoldDB" id="A0A917GNG1"/>
<comment type="caution">
    <text evidence="2">The sequence shown here is derived from an EMBL/GenBank/DDBJ whole genome shotgun (WGS) entry which is preliminary data.</text>
</comment>
<dbReference type="RefSeq" id="WP_188535437.1">
    <property type="nucleotide sequence ID" value="NZ_BMEQ01000005.1"/>
</dbReference>
<dbReference type="EMBL" id="BMEQ01000005">
    <property type="protein sequence ID" value="GGG51791.1"/>
    <property type="molecule type" value="Genomic_DNA"/>
</dbReference>
<reference evidence="2" key="1">
    <citation type="journal article" date="2014" name="Int. J. Syst. Evol. Microbiol.">
        <title>Complete genome sequence of Corynebacterium casei LMG S-19264T (=DSM 44701T), isolated from a smear-ripened cheese.</title>
        <authorList>
            <consortium name="US DOE Joint Genome Institute (JGI-PGF)"/>
            <person name="Walter F."/>
            <person name="Albersmeier A."/>
            <person name="Kalinowski J."/>
            <person name="Ruckert C."/>
        </authorList>
    </citation>
    <scope>NUCLEOTIDE SEQUENCE</scope>
    <source>
        <strain evidence="2">CGMCC 1.12187</strain>
    </source>
</reference>
<evidence type="ECO:0000259" key="1">
    <source>
        <dbReference type="Pfam" id="PF01966"/>
    </source>
</evidence>
<dbReference type="Pfam" id="PF01966">
    <property type="entry name" value="HD"/>
    <property type="match status" value="1"/>
</dbReference>
<evidence type="ECO:0000313" key="2">
    <source>
        <dbReference type="EMBL" id="GGG51791.1"/>
    </source>
</evidence>
<gene>
    <name evidence="2" type="ORF">GCM10011374_13070</name>
</gene>
<reference evidence="2" key="2">
    <citation type="submission" date="2020-09" db="EMBL/GenBank/DDBJ databases">
        <authorList>
            <person name="Sun Q."/>
            <person name="Zhou Y."/>
        </authorList>
    </citation>
    <scope>NUCLEOTIDE SEQUENCE</scope>
    <source>
        <strain evidence="2">CGMCC 1.12187</strain>
    </source>
</reference>
<accession>A0A917GNG1</accession>